<feature type="domain" description="FAD-binding" evidence="10">
    <location>
        <begin position="6"/>
        <end position="361"/>
    </location>
</feature>
<evidence type="ECO:0000256" key="2">
    <source>
        <dbReference type="ARBA" id="ARBA00022630"/>
    </source>
</evidence>
<dbReference type="InterPro" id="IPR002938">
    <property type="entry name" value="FAD-bd"/>
</dbReference>
<comment type="similarity">
    <text evidence="9">Belongs to the aromatic-ring hydroxylase family. KMO subfamily.</text>
</comment>
<dbReference type="SUPFAM" id="SSF51905">
    <property type="entry name" value="FAD/NAD(P)-binding domain"/>
    <property type="match status" value="1"/>
</dbReference>
<sequence length="467" mass="52218">MNKDQNILIIGAGLCGSLLALRMAQRGYTVTLVEKRPDLRKQLQDAGRSINLALSDRGLKGLRLAGVEEAAKKLCIPMLGRMIHDKEGNTFLSKYSGRENEYINSISRPGLNMLLLDEAEKMPNVEIIFNKGCKSVDLESASATFKDYTTGEDVTFQGDIVLGTDGAGSVVRKSMFNHKKFLFSFSQEWLTHGYKEITIPAADGGGYRTTMNALHIWPRGEDMLIALPNLDGSFTVTLFLPYANSDYCFDNLTTPEMVTEYFSKEYPDAIALMPNLVTEFFENPTGPLGTIKCSPWNCYGKTLLLGDAAHAIVPFYGQGMNASFEDVVVFNEVLDTLENESTDWKAVFHAYEEARKKDTDAIADLAVDNFHEMKEHTASTLFQKKRKLETAFEAEFPQEYYSKYSLVTFNESITYSEALKKGRAQDKAILNLIADGKLTEEMSLREKLTMTQKETEAILHDDAIAFG</sequence>
<dbReference type="GO" id="GO:0006569">
    <property type="term" value="P:L-tryptophan catabolic process"/>
    <property type="evidence" value="ECO:0007669"/>
    <property type="project" value="UniProtKB-UniRule"/>
</dbReference>
<reference evidence="11 12" key="1">
    <citation type="submission" date="2020-02" db="EMBL/GenBank/DDBJ databases">
        <title>Complete genome sequence of Flavobacteriaceae bacterium.</title>
        <authorList>
            <person name="Kim S.-J."/>
            <person name="Kim Y.-S."/>
            <person name="Kim K.-H."/>
        </authorList>
    </citation>
    <scope>NUCLEOTIDE SEQUENCE [LARGE SCALE GENOMIC DNA]</scope>
    <source>
        <strain evidence="11 12">RR4-40</strain>
    </source>
</reference>
<dbReference type="KEGG" id="mgel:G5B37_13150"/>
<evidence type="ECO:0000256" key="6">
    <source>
        <dbReference type="ARBA" id="ARBA00023002"/>
    </source>
</evidence>
<evidence type="ECO:0000256" key="3">
    <source>
        <dbReference type="ARBA" id="ARBA00022642"/>
    </source>
</evidence>
<comment type="cofactor">
    <cofactor evidence="1 9">
        <name>FAD</name>
        <dbReference type="ChEBI" id="CHEBI:57692"/>
    </cofactor>
</comment>
<evidence type="ECO:0000313" key="11">
    <source>
        <dbReference type="EMBL" id="QIE60937.1"/>
    </source>
</evidence>
<dbReference type="Gene3D" id="3.50.50.60">
    <property type="entry name" value="FAD/NAD(P)-binding domain"/>
    <property type="match status" value="1"/>
</dbReference>
<dbReference type="InterPro" id="IPR027545">
    <property type="entry name" value="Kynurenine_monooxygenase"/>
</dbReference>
<dbReference type="GO" id="GO:0070189">
    <property type="term" value="P:kynurenine metabolic process"/>
    <property type="evidence" value="ECO:0007669"/>
    <property type="project" value="TreeGrafter"/>
</dbReference>
<name>A0A6G6GQW7_9FLAO</name>
<dbReference type="Pfam" id="PF01494">
    <property type="entry name" value="FAD_binding_3"/>
    <property type="match status" value="1"/>
</dbReference>
<keyword evidence="6 9" id="KW-0560">Oxidoreductase</keyword>
<dbReference type="AlphaFoldDB" id="A0A6G6GQW7"/>
<keyword evidence="3 9" id="KW-0662">Pyridine nucleotide biosynthesis</keyword>
<dbReference type="GO" id="GO:0009435">
    <property type="term" value="P:NAD+ biosynthetic process"/>
    <property type="evidence" value="ECO:0007669"/>
    <property type="project" value="UniProtKB-UniPathway"/>
</dbReference>
<comment type="catalytic activity">
    <reaction evidence="8 9">
        <text>L-kynurenine + NADPH + O2 + H(+) = 3-hydroxy-L-kynurenine + NADP(+) + H2O</text>
        <dbReference type="Rhea" id="RHEA:20545"/>
        <dbReference type="ChEBI" id="CHEBI:15377"/>
        <dbReference type="ChEBI" id="CHEBI:15378"/>
        <dbReference type="ChEBI" id="CHEBI:15379"/>
        <dbReference type="ChEBI" id="CHEBI:57783"/>
        <dbReference type="ChEBI" id="CHEBI:57959"/>
        <dbReference type="ChEBI" id="CHEBI:58125"/>
        <dbReference type="ChEBI" id="CHEBI:58349"/>
        <dbReference type="EC" id="1.14.13.9"/>
    </reaction>
</comment>
<evidence type="ECO:0000256" key="8">
    <source>
        <dbReference type="ARBA" id="ARBA00047818"/>
    </source>
</evidence>
<dbReference type="PANTHER" id="PTHR46028">
    <property type="entry name" value="KYNURENINE 3-MONOOXYGENASE"/>
    <property type="match status" value="1"/>
</dbReference>
<dbReference type="FunFam" id="3.50.50.60:FF:000185">
    <property type="entry name" value="Kynurenine 3-monooxygenase"/>
    <property type="match status" value="1"/>
</dbReference>
<organism evidence="11 12">
    <name type="scientific">Rasiella rasia</name>
    <dbReference type="NCBI Taxonomy" id="2744027"/>
    <lineage>
        <taxon>Bacteria</taxon>
        <taxon>Pseudomonadati</taxon>
        <taxon>Bacteroidota</taxon>
        <taxon>Flavobacteriia</taxon>
        <taxon>Flavobacteriales</taxon>
        <taxon>Flavobacteriaceae</taxon>
        <taxon>Rasiella</taxon>
    </lineage>
</organism>
<dbReference type="HAMAP" id="MF_01971">
    <property type="entry name" value="Kynurenine_monooxygenase"/>
    <property type="match status" value="1"/>
</dbReference>
<proteinExistence type="inferred from homology"/>
<protein>
    <recommendedName>
        <fullName evidence="9">Kynurenine 3-monooxygenase</fullName>
        <ecNumber evidence="9">1.14.13.9</ecNumber>
    </recommendedName>
    <alternativeName>
        <fullName evidence="9">Kynurenine 3-hydroxylase</fullName>
    </alternativeName>
</protein>
<keyword evidence="7 9" id="KW-0503">Monooxygenase</keyword>
<dbReference type="RefSeq" id="WP_164680952.1">
    <property type="nucleotide sequence ID" value="NZ_CP049057.1"/>
</dbReference>
<comment type="pathway">
    <text evidence="9">Cofactor biosynthesis; NAD(+) biosynthesis; quinolinate from L-kynurenine: step 1/3.</text>
</comment>
<evidence type="ECO:0000313" key="12">
    <source>
        <dbReference type="Proteomes" id="UP000505306"/>
    </source>
</evidence>
<evidence type="ECO:0000256" key="1">
    <source>
        <dbReference type="ARBA" id="ARBA00001974"/>
    </source>
</evidence>
<evidence type="ECO:0000259" key="10">
    <source>
        <dbReference type="Pfam" id="PF01494"/>
    </source>
</evidence>
<dbReference type="EC" id="1.14.13.9" evidence="9"/>
<dbReference type="UniPathway" id="UPA00253">
    <property type="reaction ID" value="UER00328"/>
</dbReference>
<dbReference type="GO" id="GO:0071949">
    <property type="term" value="F:FAD binding"/>
    <property type="evidence" value="ECO:0007669"/>
    <property type="project" value="InterPro"/>
</dbReference>
<comment type="function">
    <text evidence="9">Catalyzes the hydroxylation of L-kynurenine (L-Kyn) to form 3-hydroxy-L-kynurenine (L-3OHKyn). Required for synthesis of quinolinic acid.</text>
</comment>
<dbReference type="GO" id="GO:0043420">
    <property type="term" value="P:anthranilate metabolic process"/>
    <property type="evidence" value="ECO:0007669"/>
    <property type="project" value="UniProtKB-UniRule"/>
</dbReference>
<dbReference type="InterPro" id="IPR036188">
    <property type="entry name" value="FAD/NAD-bd_sf"/>
</dbReference>
<dbReference type="GO" id="GO:0019805">
    <property type="term" value="P:quinolinate biosynthetic process"/>
    <property type="evidence" value="ECO:0007669"/>
    <property type="project" value="UniProtKB-UniRule"/>
</dbReference>
<keyword evidence="2 9" id="KW-0285">Flavoprotein</keyword>
<dbReference type="Proteomes" id="UP000505306">
    <property type="component" value="Chromosome"/>
</dbReference>
<gene>
    <name evidence="9" type="primary">kmo</name>
    <name evidence="11" type="ORF">G5B37_13150</name>
</gene>
<dbReference type="PRINTS" id="PR00420">
    <property type="entry name" value="RNGMNOXGNASE"/>
</dbReference>
<evidence type="ECO:0000256" key="5">
    <source>
        <dbReference type="ARBA" id="ARBA00022857"/>
    </source>
</evidence>
<accession>A0A6G6GQW7</accession>
<evidence type="ECO:0000256" key="9">
    <source>
        <dbReference type="HAMAP-Rule" id="MF_01971"/>
    </source>
</evidence>
<dbReference type="EMBL" id="CP049057">
    <property type="protein sequence ID" value="QIE60937.1"/>
    <property type="molecule type" value="Genomic_DNA"/>
</dbReference>
<dbReference type="PANTHER" id="PTHR46028:SF2">
    <property type="entry name" value="KYNURENINE 3-MONOOXYGENASE"/>
    <property type="match status" value="1"/>
</dbReference>
<keyword evidence="5 9" id="KW-0521">NADP</keyword>
<dbReference type="GO" id="GO:0004502">
    <property type="term" value="F:kynurenine 3-monooxygenase activity"/>
    <property type="evidence" value="ECO:0007669"/>
    <property type="project" value="UniProtKB-UniRule"/>
</dbReference>
<keyword evidence="4 9" id="KW-0274">FAD</keyword>
<evidence type="ECO:0000256" key="7">
    <source>
        <dbReference type="ARBA" id="ARBA00023033"/>
    </source>
</evidence>
<evidence type="ECO:0000256" key="4">
    <source>
        <dbReference type="ARBA" id="ARBA00022827"/>
    </source>
</evidence>
<keyword evidence="12" id="KW-1185">Reference proteome</keyword>